<reference evidence="1" key="2">
    <citation type="submission" date="2011-04" db="EMBL/GenBank/DDBJ databases">
        <authorList>
            <person name="Genoscope - CEA"/>
        </authorList>
    </citation>
    <scope>NUCLEOTIDE SEQUENCE</scope>
    <source>
        <strain evidence="1">R229</strain>
    </source>
</reference>
<protein>
    <submittedName>
        <fullName evidence="1">Uncharacterized protein</fullName>
    </submittedName>
</protein>
<dbReference type="EMBL" id="FR854076">
    <property type="protein sequence ID" value="CCA82245.1"/>
    <property type="molecule type" value="Genomic_DNA"/>
</dbReference>
<name>G2ZT82_9RALS</name>
<evidence type="ECO:0000313" key="1">
    <source>
        <dbReference type="EMBL" id="CCA82245.1"/>
    </source>
</evidence>
<proteinExistence type="predicted"/>
<dbReference type="AlphaFoldDB" id="G2ZT82"/>
<reference evidence="1" key="1">
    <citation type="journal article" date="2011" name="PLoS ONE">
        <title>Ralstonia syzygii, the Blood Disease Bacterium and some Asian R. solanacearum strains form a single genomic species despite divergent lifestyles.</title>
        <authorList>
            <person name="Remenant B."/>
            <person name="de Cambiaire J.C."/>
            <person name="Cellier G."/>
            <person name="Jacobs J.M."/>
            <person name="Mangenot S."/>
            <person name="Barbe V."/>
            <person name="Lajus A."/>
            <person name="Vallenet D."/>
            <person name="Medigue C."/>
            <person name="Fegan M."/>
            <person name="Allen C."/>
            <person name="Prior P."/>
        </authorList>
    </citation>
    <scope>NUCLEOTIDE SEQUENCE</scope>
    <source>
        <strain evidence="1">R229</strain>
    </source>
</reference>
<organism evidence="1">
    <name type="scientific">blood disease bacterium R229</name>
    <dbReference type="NCBI Taxonomy" id="741978"/>
    <lineage>
        <taxon>Bacteria</taxon>
        <taxon>Pseudomonadati</taxon>
        <taxon>Pseudomonadota</taxon>
        <taxon>Betaproteobacteria</taxon>
        <taxon>Burkholderiales</taxon>
        <taxon>Burkholderiaceae</taxon>
        <taxon>Ralstonia</taxon>
        <taxon>Ralstonia solanacearum species complex</taxon>
    </lineage>
</organism>
<sequence>MTVSERVQDLYDEKEFEELLESARMNAANDWEESFVADMKTRYDQYGRRMYISEAQQTTLERIANDD</sequence>
<accession>G2ZT82</accession>
<gene>
    <name evidence="1" type="ORF">BDB_30062</name>
</gene>